<keyword evidence="6" id="KW-0378">Hydrolase</keyword>
<dbReference type="eggNOG" id="KOG0017">
    <property type="taxonomic scope" value="Eukaryota"/>
</dbReference>
<dbReference type="Gene3D" id="3.10.10.10">
    <property type="entry name" value="HIV Type 1 Reverse Transcriptase, subunit A, domain 1"/>
    <property type="match status" value="1"/>
</dbReference>
<dbReference type="InterPro" id="IPR043502">
    <property type="entry name" value="DNA/RNA_pol_sf"/>
</dbReference>
<dbReference type="GO" id="GO:0003964">
    <property type="term" value="F:RNA-directed DNA polymerase activity"/>
    <property type="evidence" value="ECO:0007669"/>
    <property type="project" value="UniProtKB-KW"/>
</dbReference>
<evidence type="ECO:0000256" key="7">
    <source>
        <dbReference type="ARBA" id="ARBA00022918"/>
    </source>
</evidence>
<dbReference type="EnsemblMetazoa" id="Aqu2.1.30936_001">
    <property type="protein sequence ID" value="Aqu2.1.30936_001"/>
    <property type="gene ID" value="Aqu2.1.30936"/>
</dbReference>
<dbReference type="InterPro" id="IPR041577">
    <property type="entry name" value="RT_RNaseH_2"/>
</dbReference>
<name>A0A1X7UTD9_AMPQE</name>
<evidence type="ECO:0000313" key="10">
    <source>
        <dbReference type="EnsemblMetazoa" id="Aqu2.1.30936_001"/>
    </source>
</evidence>
<reference evidence="10" key="1">
    <citation type="submission" date="2017-05" db="UniProtKB">
        <authorList>
            <consortium name="EnsemblMetazoa"/>
        </authorList>
    </citation>
    <scope>IDENTIFICATION</scope>
</reference>
<keyword evidence="1" id="KW-0645">Protease</keyword>
<dbReference type="FunFam" id="3.10.10.10:FF:000007">
    <property type="entry name" value="Retrovirus-related Pol polyprotein from transposon 17.6-like Protein"/>
    <property type="match status" value="1"/>
</dbReference>
<evidence type="ECO:0000256" key="5">
    <source>
        <dbReference type="ARBA" id="ARBA00022759"/>
    </source>
</evidence>
<dbReference type="InParanoid" id="A0A1X7UTD9"/>
<proteinExistence type="predicted"/>
<evidence type="ECO:0000256" key="3">
    <source>
        <dbReference type="ARBA" id="ARBA00022695"/>
    </source>
</evidence>
<dbReference type="PANTHER" id="PTHR37984:SF5">
    <property type="entry name" value="PROTEIN NYNRIN-LIKE"/>
    <property type="match status" value="1"/>
</dbReference>
<dbReference type="InterPro" id="IPR000477">
    <property type="entry name" value="RT_dom"/>
</dbReference>
<evidence type="ECO:0000256" key="1">
    <source>
        <dbReference type="ARBA" id="ARBA00022670"/>
    </source>
</evidence>
<organism evidence="10">
    <name type="scientific">Amphimedon queenslandica</name>
    <name type="common">Sponge</name>
    <dbReference type="NCBI Taxonomy" id="400682"/>
    <lineage>
        <taxon>Eukaryota</taxon>
        <taxon>Metazoa</taxon>
        <taxon>Porifera</taxon>
        <taxon>Demospongiae</taxon>
        <taxon>Heteroscleromorpha</taxon>
        <taxon>Haplosclerida</taxon>
        <taxon>Niphatidae</taxon>
        <taxon>Amphimedon</taxon>
    </lineage>
</organism>
<dbReference type="PANTHER" id="PTHR37984">
    <property type="entry name" value="PROTEIN CBG26694"/>
    <property type="match status" value="1"/>
</dbReference>
<dbReference type="GO" id="GO:0008233">
    <property type="term" value="F:peptidase activity"/>
    <property type="evidence" value="ECO:0007669"/>
    <property type="project" value="UniProtKB-KW"/>
</dbReference>
<sequence length="577" mass="65451">MILASTPGNNTVQEIATLAVKIMEVTVSTRLLPVNTVSDTDNQAQLLVEVTKLREEVAYLKLVYLGLRRSFQWVFIVADVAVPILGADFLRHFGLVVDMSHYCLSDQETQVMVKGQLVNQQPLCLTLLPEKPQNVYEVILRDYPAVVQSTPQLQVEHSVTHHIQTTGPPTDSITRRLPPAKLNIAEKEFEYMLPLEIICPSSSCWSSPLHMVPIKSGDWRRCGDYRALNANTVPDRYPILHIHDFSASLYRKNIFSKLDLVCACHQIPIEPADIPKTAITTPFGLFEFVRMPLGLRNAAQSFQRFMDQVLYGMHFVYTYIDDVFIASSNPKEHKQHLHSVLQCFSKHGTVINPNKCEFVVSQITFLSHLIDRHGIRPLPEKVEVLCAFPLPTTERKKYKKREIQRTDEAIAAFNNIKEALTQVTLLSYPKSDTTLSLATNASDVAVGAVLQQWIDDTWQPLAYFSRSLKPPEKKFSRQFYVLTDHKPVTHLHLFHSNQHSPRRFTSDIRHVKGSANSAADALSRANINSISTNTPPEVDFQKLAEVQQDDPELTRLLKSPSQHSLVLPKSTCYFLYF</sequence>
<dbReference type="OrthoDB" id="10051637at2759"/>
<dbReference type="PROSITE" id="PS50878">
    <property type="entry name" value="RT_POL"/>
    <property type="match status" value="1"/>
</dbReference>
<accession>A0A1X7UTD9</accession>
<dbReference type="InterPro" id="IPR050951">
    <property type="entry name" value="Retrovirus_Pol_polyprotein"/>
</dbReference>
<dbReference type="SUPFAM" id="SSF56672">
    <property type="entry name" value="DNA/RNA polymerases"/>
    <property type="match status" value="1"/>
</dbReference>
<dbReference type="FunFam" id="3.30.70.270:FF:000003">
    <property type="entry name" value="Transposon Ty3-G Gag-Pol polyprotein"/>
    <property type="match status" value="1"/>
</dbReference>
<keyword evidence="5" id="KW-0255">Endonuclease</keyword>
<evidence type="ECO:0000256" key="6">
    <source>
        <dbReference type="ARBA" id="ARBA00022801"/>
    </source>
</evidence>
<keyword evidence="3" id="KW-0548">Nucleotidyltransferase</keyword>
<dbReference type="GO" id="GO:0004519">
    <property type="term" value="F:endonuclease activity"/>
    <property type="evidence" value="ECO:0007669"/>
    <property type="project" value="UniProtKB-KW"/>
</dbReference>
<dbReference type="Pfam" id="PF00078">
    <property type="entry name" value="RVT_1"/>
    <property type="match status" value="1"/>
</dbReference>
<dbReference type="AlphaFoldDB" id="A0A1X7UTD9"/>
<dbReference type="Gene3D" id="3.30.70.270">
    <property type="match status" value="1"/>
</dbReference>
<keyword evidence="4" id="KW-0540">Nuclease</keyword>
<dbReference type="Pfam" id="PF17919">
    <property type="entry name" value="RT_RNaseH_2"/>
    <property type="match status" value="1"/>
</dbReference>
<feature type="domain" description="Reverse transcriptase" evidence="9">
    <location>
        <begin position="193"/>
        <end position="370"/>
    </location>
</feature>
<evidence type="ECO:0000256" key="2">
    <source>
        <dbReference type="ARBA" id="ARBA00022679"/>
    </source>
</evidence>
<keyword evidence="8" id="KW-0511">Multifunctional enzyme</keyword>
<evidence type="ECO:0000256" key="8">
    <source>
        <dbReference type="ARBA" id="ARBA00023268"/>
    </source>
</evidence>
<dbReference type="GO" id="GO:0006508">
    <property type="term" value="P:proteolysis"/>
    <property type="evidence" value="ECO:0007669"/>
    <property type="project" value="UniProtKB-KW"/>
</dbReference>
<dbReference type="InterPro" id="IPR043128">
    <property type="entry name" value="Rev_trsase/Diguanyl_cyclase"/>
</dbReference>
<keyword evidence="2" id="KW-0808">Transferase</keyword>
<keyword evidence="7" id="KW-0695">RNA-directed DNA polymerase</keyword>
<dbReference type="CDD" id="cd01647">
    <property type="entry name" value="RT_LTR"/>
    <property type="match status" value="1"/>
</dbReference>
<evidence type="ECO:0000259" key="9">
    <source>
        <dbReference type="PROSITE" id="PS50878"/>
    </source>
</evidence>
<protein>
    <recommendedName>
        <fullName evidence="9">Reverse transcriptase domain-containing protein</fullName>
    </recommendedName>
</protein>
<evidence type="ECO:0000256" key="4">
    <source>
        <dbReference type="ARBA" id="ARBA00022722"/>
    </source>
</evidence>